<reference evidence="2 3" key="1">
    <citation type="journal article" date="2021" name="Nat. Plants">
        <title>The Taxus genome provides insights into paclitaxel biosynthesis.</title>
        <authorList>
            <person name="Xiong X."/>
            <person name="Gou J."/>
            <person name="Liao Q."/>
            <person name="Li Y."/>
            <person name="Zhou Q."/>
            <person name="Bi G."/>
            <person name="Li C."/>
            <person name="Du R."/>
            <person name="Wang X."/>
            <person name="Sun T."/>
            <person name="Guo L."/>
            <person name="Liang H."/>
            <person name="Lu P."/>
            <person name="Wu Y."/>
            <person name="Zhang Z."/>
            <person name="Ro D.K."/>
            <person name="Shang Y."/>
            <person name="Huang S."/>
            <person name="Yan J."/>
        </authorList>
    </citation>
    <scope>NUCLEOTIDE SEQUENCE [LARGE SCALE GENOMIC DNA]</scope>
    <source>
        <strain evidence="2">Ta-2019</strain>
    </source>
</reference>
<evidence type="ECO:0000313" key="2">
    <source>
        <dbReference type="EMBL" id="KAH9291885.1"/>
    </source>
</evidence>
<gene>
    <name evidence="2" type="ORF">KI387_042925</name>
</gene>
<evidence type="ECO:0000313" key="3">
    <source>
        <dbReference type="Proteomes" id="UP000824469"/>
    </source>
</evidence>
<keyword evidence="3" id="KW-1185">Reference proteome</keyword>
<feature type="compositionally biased region" description="Polar residues" evidence="1">
    <location>
        <begin position="117"/>
        <end position="126"/>
    </location>
</feature>
<dbReference type="PANTHER" id="PTHR31008">
    <property type="entry name" value="COP1-INTERACTING PROTEIN-RELATED"/>
    <property type="match status" value="1"/>
</dbReference>
<protein>
    <submittedName>
        <fullName evidence="2">Uncharacterized protein</fullName>
    </submittedName>
</protein>
<evidence type="ECO:0000256" key="1">
    <source>
        <dbReference type="SAM" id="MobiDB-lite"/>
    </source>
</evidence>
<dbReference type="Proteomes" id="UP000824469">
    <property type="component" value="Unassembled WGS sequence"/>
</dbReference>
<sequence length="509" mass="56458">MNMAELSYLKSSDKKPGLSDDGWCEELRGKFYERYMEKRDVKLREESITKRAQKESKLKAMQEALERTKAEMADRSARSLEKQDPVVQARFEAEKSDDEEYSNDVNEQAFYKHDKSITSNTPSPSDMLSPHPSKDLPKPSSVKKLSSKKTLPSTPQRSSLTSPSPRSSIPIKFSSVSSTSSGCRRHQENPLAQFVPNFADPRKENTNPSTGQTGLTSSLGSASRGQPKSGSRKSGNEDFSYDTNGSLPPSRSTNNKEEKIRHNKAMRKICTSPGAGPGIAKMKDSLAAKNMKNVEDEGEADIQDGEETIDEFGNVQSLDILEGIAEESDKFDLVHDSDAWADSDTSQNAVYRKEGLNQTSDRSDDAIYNNDALPRTPSQVNGTRIFYFHMTSSSTARNLAHHEEMVSSSGMRHVELLRQRHITRSPSLHMDTASTHLIFVTMGLDSPIEIPASWNSQIHHSLSQMLEVSDVDASADSPIGSTASWNSHSLSQMMEAFDTDAARTHKIEQ</sequence>
<feature type="compositionally biased region" description="Basic and acidic residues" evidence="1">
    <location>
        <begin position="68"/>
        <end position="84"/>
    </location>
</feature>
<dbReference type="PANTHER" id="PTHR31008:SF15">
    <property type="entry name" value="GPI-ANCHORED ADHESIN-LIKE PROTEIN"/>
    <property type="match status" value="1"/>
</dbReference>
<name>A0AA38BZL5_TAXCH</name>
<comment type="caution">
    <text evidence="2">The sequence shown here is derived from an EMBL/GenBank/DDBJ whole genome shotgun (WGS) entry which is preliminary data.</text>
</comment>
<feature type="region of interest" description="Disordered" evidence="1">
    <location>
        <begin position="1"/>
        <end position="21"/>
    </location>
</feature>
<dbReference type="AlphaFoldDB" id="A0AA38BZL5"/>
<dbReference type="EMBL" id="JAHRHJ020003358">
    <property type="protein sequence ID" value="KAH9291885.1"/>
    <property type="molecule type" value="Genomic_DNA"/>
</dbReference>
<feature type="region of interest" description="Disordered" evidence="1">
    <location>
        <begin position="68"/>
        <end position="278"/>
    </location>
</feature>
<feature type="compositionally biased region" description="Polar residues" evidence="1">
    <location>
        <begin position="206"/>
        <end position="233"/>
    </location>
</feature>
<feature type="compositionally biased region" description="Low complexity" evidence="1">
    <location>
        <begin position="138"/>
        <end position="181"/>
    </location>
</feature>
<accession>A0AA38BZL5</accession>
<feature type="compositionally biased region" description="Polar residues" evidence="1">
    <location>
        <begin position="241"/>
        <end position="253"/>
    </location>
</feature>
<organism evidence="2 3">
    <name type="scientific">Taxus chinensis</name>
    <name type="common">Chinese yew</name>
    <name type="synonym">Taxus wallichiana var. chinensis</name>
    <dbReference type="NCBI Taxonomy" id="29808"/>
    <lineage>
        <taxon>Eukaryota</taxon>
        <taxon>Viridiplantae</taxon>
        <taxon>Streptophyta</taxon>
        <taxon>Embryophyta</taxon>
        <taxon>Tracheophyta</taxon>
        <taxon>Spermatophyta</taxon>
        <taxon>Pinopsida</taxon>
        <taxon>Pinidae</taxon>
        <taxon>Conifers II</taxon>
        <taxon>Cupressales</taxon>
        <taxon>Taxaceae</taxon>
        <taxon>Taxus</taxon>
    </lineage>
</organism>
<proteinExistence type="predicted"/>